<gene>
    <name evidence="6" type="ORF">KAF25_007380</name>
</gene>
<proteinExistence type="inferred from homology"/>
<organism evidence="6 7">
    <name type="scientific">Fusarium avenaceum</name>
    <dbReference type="NCBI Taxonomy" id="40199"/>
    <lineage>
        <taxon>Eukaryota</taxon>
        <taxon>Fungi</taxon>
        <taxon>Dikarya</taxon>
        <taxon>Ascomycota</taxon>
        <taxon>Pezizomycotina</taxon>
        <taxon>Sordariomycetes</taxon>
        <taxon>Hypocreomycetidae</taxon>
        <taxon>Hypocreales</taxon>
        <taxon>Nectriaceae</taxon>
        <taxon>Fusarium</taxon>
        <taxon>Fusarium tricinctum species complex</taxon>
    </lineage>
</organism>
<evidence type="ECO:0000256" key="3">
    <source>
        <dbReference type="ARBA" id="ARBA00023157"/>
    </source>
</evidence>
<keyword evidence="3" id="KW-1015">Disulfide bond</keyword>
<keyword evidence="4" id="KW-0472">Membrane</keyword>
<evidence type="ECO:0000313" key="6">
    <source>
        <dbReference type="EMBL" id="KAG5658827.1"/>
    </source>
</evidence>
<reference evidence="6" key="1">
    <citation type="submission" date="2021-04" db="EMBL/GenBank/DDBJ databases">
        <title>Draft genome of Fusarium avenaceum strain F156N33, isolated from an atmospheric sample in Virginia.</title>
        <authorList>
            <person name="Yang S."/>
            <person name="Vinatzer B.A."/>
            <person name="Coleman J."/>
        </authorList>
    </citation>
    <scope>NUCLEOTIDE SEQUENCE</scope>
    <source>
        <strain evidence="6">F156N33</strain>
    </source>
</reference>
<dbReference type="AlphaFoldDB" id="A0A9P7H5Q9"/>
<evidence type="ECO:0000256" key="2">
    <source>
        <dbReference type="ARBA" id="ARBA00023128"/>
    </source>
</evidence>
<comment type="function">
    <text evidence="4">Required for mitochondrial cytochrome c oxidase (COX) assembly and respiration.</text>
</comment>
<name>A0A9P7H5Q9_9HYPO</name>
<accession>A0A9P7H5Q9</accession>
<dbReference type="InterPro" id="IPR013892">
    <property type="entry name" value="Cyt_c_biogenesis_Cmc1-like"/>
</dbReference>
<dbReference type="Pfam" id="PF08583">
    <property type="entry name" value="Cmc1"/>
    <property type="match status" value="1"/>
</dbReference>
<evidence type="ECO:0000256" key="1">
    <source>
        <dbReference type="ARBA" id="ARBA00007347"/>
    </source>
</evidence>
<evidence type="ECO:0000313" key="7">
    <source>
        <dbReference type="Proteomes" id="UP000782241"/>
    </source>
</evidence>
<dbReference type="PANTHER" id="PTHR22977:SF1">
    <property type="entry name" value="COX ASSEMBLY MITOCHONDRIAL PROTEIN 2 HOMOLOG"/>
    <property type="match status" value="1"/>
</dbReference>
<keyword evidence="7" id="KW-1185">Reference proteome</keyword>
<keyword evidence="4" id="KW-0143">Chaperone</keyword>
<comment type="caution">
    <text evidence="6">The sequence shown here is derived from an EMBL/GenBank/DDBJ whole genome shotgun (WGS) entry which is preliminary data.</text>
</comment>
<keyword evidence="4" id="KW-0999">Mitochondrion inner membrane</keyword>
<sequence>MPLQNPMQPPTWSVRSRPNLQCLHQPVAIVDFYQGPSTQKQYLELIMHPHLHTKNALACEEVIAALEQCHSQGFMHKAVGSCNDAKEAVNACLRIERSKMQADNRNAARSKRDKIKEQQRELGL</sequence>
<evidence type="ECO:0000256" key="4">
    <source>
        <dbReference type="RuleBase" id="RU364104"/>
    </source>
</evidence>
<evidence type="ECO:0000256" key="5">
    <source>
        <dbReference type="SAM" id="MobiDB-lite"/>
    </source>
</evidence>
<comment type="similarity">
    <text evidence="1 4">Belongs to the CMC family.</text>
</comment>
<dbReference type="Proteomes" id="UP000782241">
    <property type="component" value="Unassembled WGS sequence"/>
</dbReference>
<feature type="compositionally biased region" description="Basic and acidic residues" evidence="5">
    <location>
        <begin position="114"/>
        <end position="124"/>
    </location>
</feature>
<keyword evidence="2 4" id="KW-0496">Mitochondrion</keyword>
<dbReference type="EMBL" id="JAGPUO010000013">
    <property type="protein sequence ID" value="KAG5658827.1"/>
    <property type="molecule type" value="Genomic_DNA"/>
</dbReference>
<dbReference type="GO" id="GO:0005743">
    <property type="term" value="C:mitochondrial inner membrane"/>
    <property type="evidence" value="ECO:0007669"/>
    <property type="project" value="UniProtKB-SubCell"/>
</dbReference>
<protein>
    <recommendedName>
        <fullName evidence="4">COX assembly mitochondrial protein</fullName>
    </recommendedName>
</protein>
<feature type="region of interest" description="Disordered" evidence="5">
    <location>
        <begin position="100"/>
        <end position="124"/>
    </location>
</feature>
<dbReference type="PANTHER" id="PTHR22977">
    <property type="entry name" value="COX ASSEMBLY MITOCHONDRIAL PROTEIN"/>
    <property type="match status" value="1"/>
</dbReference>
<comment type="subcellular location">
    <subcellularLocation>
        <location evidence="4">Mitochondrion inner membrane</location>
    </subcellularLocation>
</comment>